<evidence type="ECO:0000313" key="1">
    <source>
        <dbReference type="EMBL" id="RAW60707.1"/>
    </source>
</evidence>
<dbReference type="AlphaFoldDB" id="A0A329UDG2"/>
<gene>
    <name evidence="1" type="ORF">C4N24_00960</name>
</gene>
<proteinExistence type="predicted"/>
<sequence>MIDAYKEMYGKLPMQFQLESFEESKMGDYICDTVDDLKNLPEDCEMGSIARVIAPPAIYRKNSDGKWILQFSSKGVS</sequence>
<name>A0A329UDG2_9FIRM</name>
<dbReference type="Proteomes" id="UP000251281">
    <property type="component" value="Unassembled WGS sequence"/>
</dbReference>
<accession>A0A329UDG2</accession>
<reference evidence="1 2" key="1">
    <citation type="submission" date="2018-02" db="EMBL/GenBank/DDBJ databases">
        <title>Complete genome sequencing of Faecalibacterium prausnitzii strains isolated from the human gut.</title>
        <authorList>
            <person name="Fitzgerald B.C."/>
            <person name="Shkoporov A.N."/>
            <person name="Ross P.R."/>
            <person name="Hill C."/>
        </authorList>
    </citation>
    <scope>NUCLEOTIDE SEQUENCE [LARGE SCALE GENOMIC DNA]</scope>
    <source>
        <strain evidence="1 2">APC923/51-1</strain>
    </source>
</reference>
<dbReference type="RefSeq" id="WP_112089931.1">
    <property type="nucleotide sequence ID" value="NZ_JAEKBY010000002.1"/>
</dbReference>
<comment type="caution">
    <text evidence="1">The sequence shown here is derived from an EMBL/GenBank/DDBJ whole genome shotgun (WGS) entry which is preliminary data.</text>
</comment>
<evidence type="ECO:0000313" key="2">
    <source>
        <dbReference type="Proteomes" id="UP000251281"/>
    </source>
</evidence>
<protein>
    <submittedName>
        <fullName evidence="1">Uncharacterized protein</fullName>
    </submittedName>
</protein>
<dbReference type="EMBL" id="PRLD01000001">
    <property type="protein sequence ID" value="RAW60707.1"/>
    <property type="molecule type" value="Genomic_DNA"/>
</dbReference>
<organism evidence="1 2">
    <name type="scientific">Faecalibacterium prausnitzii</name>
    <dbReference type="NCBI Taxonomy" id="853"/>
    <lineage>
        <taxon>Bacteria</taxon>
        <taxon>Bacillati</taxon>
        <taxon>Bacillota</taxon>
        <taxon>Clostridia</taxon>
        <taxon>Eubacteriales</taxon>
        <taxon>Oscillospiraceae</taxon>
        <taxon>Faecalibacterium</taxon>
    </lineage>
</organism>